<keyword evidence="2" id="KW-0175">Coiled coil</keyword>
<dbReference type="NCBIfam" id="TIGR01730">
    <property type="entry name" value="RND_mfp"/>
    <property type="match status" value="1"/>
</dbReference>
<dbReference type="Gene3D" id="2.40.50.100">
    <property type="match status" value="1"/>
</dbReference>
<dbReference type="PANTHER" id="PTHR30469:SF15">
    <property type="entry name" value="HLYD FAMILY OF SECRETION PROTEINS"/>
    <property type="match status" value="1"/>
</dbReference>
<dbReference type="PANTHER" id="PTHR30469">
    <property type="entry name" value="MULTIDRUG RESISTANCE PROTEIN MDTA"/>
    <property type="match status" value="1"/>
</dbReference>
<gene>
    <name evidence="5" type="ORF">SAMN04488526_2679</name>
</gene>
<proteinExistence type="inferred from homology"/>
<keyword evidence="3" id="KW-0732">Signal</keyword>
<organism evidence="5 6">
    <name type="scientific">Jannaschia helgolandensis</name>
    <dbReference type="NCBI Taxonomy" id="188906"/>
    <lineage>
        <taxon>Bacteria</taxon>
        <taxon>Pseudomonadati</taxon>
        <taxon>Pseudomonadota</taxon>
        <taxon>Alphaproteobacteria</taxon>
        <taxon>Rhodobacterales</taxon>
        <taxon>Roseobacteraceae</taxon>
        <taxon>Jannaschia</taxon>
    </lineage>
</organism>
<dbReference type="GO" id="GO:1990281">
    <property type="term" value="C:efflux pump complex"/>
    <property type="evidence" value="ECO:0007669"/>
    <property type="project" value="TreeGrafter"/>
</dbReference>
<dbReference type="Proteomes" id="UP000199283">
    <property type="component" value="Unassembled WGS sequence"/>
</dbReference>
<feature type="signal peptide" evidence="3">
    <location>
        <begin position="1"/>
        <end position="17"/>
    </location>
</feature>
<dbReference type="InterPro" id="IPR058792">
    <property type="entry name" value="Beta-barrel_RND_2"/>
</dbReference>
<dbReference type="GO" id="GO:0015562">
    <property type="term" value="F:efflux transmembrane transporter activity"/>
    <property type="evidence" value="ECO:0007669"/>
    <property type="project" value="TreeGrafter"/>
</dbReference>
<evidence type="ECO:0000256" key="1">
    <source>
        <dbReference type="ARBA" id="ARBA00009477"/>
    </source>
</evidence>
<evidence type="ECO:0000259" key="4">
    <source>
        <dbReference type="Pfam" id="PF25954"/>
    </source>
</evidence>
<dbReference type="Gene3D" id="2.40.30.170">
    <property type="match status" value="1"/>
</dbReference>
<evidence type="ECO:0000313" key="6">
    <source>
        <dbReference type="Proteomes" id="UP000199283"/>
    </source>
</evidence>
<dbReference type="EMBL" id="FNZQ01000005">
    <property type="protein sequence ID" value="SEL43879.1"/>
    <property type="molecule type" value="Genomic_DNA"/>
</dbReference>
<feature type="chain" id="PRO_5011743186" evidence="3">
    <location>
        <begin position="18"/>
        <end position="374"/>
    </location>
</feature>
<comment type="similarity">
    <text evidence="1">Belongs to the membrane fusion protein (MFP) (TC 8.A.1) family.</text>
</comment>
<accession>A0A1H7Q7W1</accession>
<feature type="domain" description="CusB-like beta-barrel" evidence="4">
    <location>
        <begin position="228"/>
        <end position="292"/>
    </location>
</feature>
<feature type="coiled-coil region" evidence="2">
    <location>
        <begin position="85"/>
        <end position="119"/>
    </location>
</feature>
<dbReference type="Gene3D" id="1.10.287.470">
    <property type="entry name" value="Helix hairpin bin"/>
    <property type="match status" value="1"/>
</dbReference>
<dbReference type="Gene3D" id="2.40.420.20">
    <property type="match status" value="1"/>
</dbReference>
<dbReference type="RefSeq" id="WP_245737614.1">
    <property type="nucleotide sequence ID" value="NZ_FNZQ01000005.1"/>
</dbReference>
<dbReference type="STRING" id="188906.SAMN04488526_2679"/>
<dbReference type="InterPro" id="IPR006143">
    <property type="entry name" value="RND_pump_MFP"/>
</dbReference>
<evidence type="ECO:0000256" key="2">
    <source>
        <dbReference type="SAM" id="Coils"/>
    </source>
</evidence>
<sequence>MMRLALLLVSLALPAQAQQGAILPVATVAPVIRAEIVEQIPVAGSLVPRNEVLVVPQVNGYPIEALLVDIGDTVAAGDVMARLDSRTLQAQVMQAEAELVRANAAVDQARSQIDSAAATADQTSAARTRSQTLLDNGTTTQALLDQAVAADLTAQAALRTARDGLRVAQAQVQQAQAARDIAMLNLGNATIRASVAGIVSARSGQVGAIAGSTGEPLFRLIEDGVIEVEAEVIETALGQVSAGDTAQMSVAGIGIVPGSVRRISPTVNAANRLGTIRISVDAEGLRTGLFASGWIVTTQRESSTVPTTAVLTDAEGDYVLKLDGDTLLRTPVTAGLIWNGRREVLDGLADGDIVVARAGAFFANGDRITPQEVE</sequence>
<evidence type="ECO:0000256" key="3">
    <source>
        <dbReference type="SAM" id="SignalP"/>
    </source>
</evidence>
<protein>
    <submittedName>
        <fullName evidence="5">RND family efflux transporter, MFP subunit</fullName>
    </submittedName>
</protein>
<keyword evidence="6" id="KW-1185">Reference proteome</keyword>
<dbReference type="SUPFAM" id="SSF111369">
    <property type="entry name" value="HlyD-like secretion proteins"/>
    <property type="match status" value="1"/>
</dbReference>
<evidence type="ECO:0000313" key="5">
    <source>
        <dbReference type="EMBL" id="SEL43879.1"/>
    </source>
</evidence>
<dbReference type="AlphaFoldDB" id="A0A1H7Q7W1"/>
<reference evidence="5 6" key="1">
    <citation type="submission" date="2016-10" db="EMBL/GenBank/DDBJ databases">
        <authorList>
            <person name="de Groot N.N."/>
        </authorList>
    </citation>
    <scope>NUCLEOTIDE SEQUENCE [LARGE SCALE GENOMIC DNA]</scope>
    <source>
        <strain evidence="5 6">DSM 14858</strain>
    </source>
</reference>
<dbReference type="Pfam" id="PF25954">
    <property type="entry name" value="Beta-barrel_RND_2"/>
    <property type="match status" value="1"/>
</dbReference>
<name>A0A1H7Q7W1_9RHOB</name>